<reference evidence="3 4" key="1">
    <citation type="journal article" date="2015" name="Genome Biol. Evol.">
        <title>Comparative Genomics of a Bacterivorous Green Alga Reveals Evolutionary Causalities and Consequences of Phago-Mixotrophic Mode of Nutrition.</title>
        <authorList>
            <person name="Burns J.A."/>
            <person name="Paasch A."/>
            <person name="Narechania A."/>
            <person name="Kim E."/>
        </authorList>
    </citation>
    <scope>NUCLEOTIDE SEQUENCE [LARGE SCALE GENOMIC DNA]</scope>
    <source>
        <strain evidence="3 4">PLY_AMNH</strain>
    </source>
</reference>
<evidence type="ECO:0000313" key="3">
    <source>
        <dbReference type="EMBL" id="KAK3255264.1"/>
    </source>
</evidence>
<proteinExistence type="predicted"/>
<feature type="transmembrane region" description="Helical" evidence="2">
    <location>
        <begin position="14"/>
        <end position="35"/>
    </location>
</feature>
<feature type="non-terminal residue" evidence="3">
    <location>
        <position position="1"/>
    </location>
</feature>
<comment type="caution">
    <text evidence="3">The sequence shown here is derived from an EMBL/GenBank/DDBJ whole genome shotgun (WGS) entry which is preliminary data.</text>
</comment>
<keyword evidence="2" id="KW-0812">Transmembrane</keyword>
<gene>
    <name evidence="3" type="ORF">CYMTET_35545</name>
</gene>
<name>A0AAE0F8Y9_9CHLO</name>
<feature type="compositionally biased region" description="Basic and acidic residues" evidence="1">
    <location>
        <begin position="173"/>
        <end position="182"/>
    </location>
</feature>
<dbReference type="EMBL" id="LGRX02022805">
    <property type="protein sequence ID" value="KAK3255264.1"/>
    <property type="molecule type" value="Genomic_DNA"/>
</dbReference>
<feature type="compositionally biased region" description="Low complexity" evidence="1">
    <location>
        <begin position="183"/>
        <end position="194"/>
    </location>
</feature>
<protein>
    <submittedName>
        <fullName evidence="3">Uncharacterized protein</fullName>
    </submittedName>
</protein>
<keyword evidence="4" id="KW-1185">Reference proteome</keyword>
<evidence type="ECO:0000256" key="1">
    <source>
        <dbReference type="SAM" id="MobiDB-lite"/>
    </source>
</evidence>
<evidence type="ECO:0000256" key="2">
    <source>
        <dbReference type="SAM" id="Phobius"/>
    </source>
</evidence>
<keyword evidence="2" id="KW-0472">Membrane</keyword>
<sequence>VLGQQQGASFASTFLFYSLLPLFGILPTLYGLYVFRAARKAAKREAKRIADARQLGKAPEEFWHATGEMNGGRWGKKLKQLLEVNPMFAKHIFRTEDKVEKNARGLTVTSNPALSTQVSKASKIGSVSGAEGIAFDDFLRKDSDDTTAGSFNPMKENSELHAPVSSKSFKLPEPPENRDRTSSLRSSARASGSSWVCPPPEGPIMKKWEHLQLF</sequence>
<accession>A0AAE0F8Y9</accession>
<evidence type="ECO:0000313" key="4">
    <source>
        <dbReference type="Proteomes" id="UP001190700"/>
    </source>
</evidence>
<dbReference type="Proteomes" id="UP001190700">
    <property type="component" value="Unassembled WGS sequence"/>
</dbReference>
<dbReference type="AlphaFoldDB" id="A0AAE0F8Y9"/>
<feature type="region of interest" description="Disordered" evidence="1">
    <location>
        <begin position="146"/>
        <end position="203"/>
    </location>
</feature>
<keyword evidence="2" id="KW-1133">Transmembrane helix</keyword>
<organism evidence="3 4">
    <name type="scientific">Cymbomonas tetramitiformis</name>
    <dbReference type="NCBI Taxonomy" id="36881"/>
    <lineage>
        <taxon>Eukaryota</taxon>
        <taxon>Viridiplantae</taxon>
        <taxon>Chlorophyta</taxon>
        <taxon>Pyramimonadophyceae</taxon>
        <taxon>Pyramimonadales</taxon>
        <taxon>Pyramimonadaceae</taxon>
        <taxon>Cymbomonas</taxon>
    </lineage>
</organism>